<gene>
    <name evidence="1" type="ORF">L3X38_001386</name>
</gene>
<keyword evidence="2" id="KW-1185">Reference proteome</keyword>
<name>A0AAD4WTF8_PRUDU</name>
<proteinExistence type="predicted"/>
<organism evidence="1 2">
    <name type="scientific">Prunus dulcis</name>
    <name type="common">Almond</name>
    <name type="synonym">Amygdalus dulcis</name>
    <dbReference type="NCBI Taxonomy" id="3755"/>
    <lineage>
        <taxon>Eukaryota</taxon>
        <taxon>Viridiplantae</taxon>
        <taxon>Streptophyta</taxon>
        <taxon>Embryophyta</taxon>
        <taxon>Tracheophyta</taxon>
        <taxon>Spermatophyta</taxon>
        <taxon>Magnoliopsida</taxon>
        <taxon>eudicotyledons</taxon>
        <taxon>Gunneridae</taxon>
        <taxon>Pentapetalae</taxon>
        <taxon>rosids</taxon>
        <taxon>fabids</taxon>
        <taxon>Rosales</taxon>
        <taxon>Rosaceae</taxon>
        <taxon>Amygdaloideae</taxon>
        <taxon>Amygdaleae</taxon>
        <taxon>Prunus</taxon>
    </lineage>
</organism>
<reference evidence="1 2" key="1">
    <citation type="journal article" date="2022" name="G3 (Bethesda)">
        <title>Whole-genome sequence and methylome profiling of the almond [Prunus dulcis (Mill.) D.A. Webb] cultivar 'Nonpareil'.</title>
        <authorList>
            <person name="D'Amico-Willman K.M."/>
            <person name="Ouma W.Z."/>
            <person name="Meulia T."/>
            <person name="Sideli G.M."/>
            <person name="Gradziel T.M."/>
            <person name="Fresnedo-Ramirez J."/>
        </authorList>
    </citation>
    <scope>NUCLEOTIDE SEQUENCE [LARGE SCALE GENOMIC DNA]</scope>
    <source>
        <strain evidence="1">Clone GOH B32 T37-40</strain>
    </source>
</reference>
<accession>A0AAD4WTF8</accession>
<dbReference type="Proteomes" id="UP001054821">
    <property type="component" value="Chromosome 1"/>
</dbReference>
<evidence type="ECO:0000313" key="1">
    <source>
        <dbReference type="EMBL" id="KAI5348499.1"/>
    </source>
</evidence>
<comment type="caution">
    <text evidence="1">The sequence shown here is derived from an EMBL/GenBank/DDBJ whole genome shotgun (WGS) entry which is preliminary data.</text>
</comment>
<dbReference type="AlphaFoldDB" id="A0AAD4WTF8"/>
<dbReference type="EMBL" id="JAJFAZ020000001">
    <property type="protein sequence ID" value="KAI5348499.1"/>
    <property type="molecule type" value="Genomic_DNA"/>
</dbReference>
<evidence type="ECO:0000313" key="2">
    <source>
        <dbReference type="Proteomes" id="UP001054821"/>
    </source>
</evidence>
<sequence>MLLLIFNDDVMRAAPLTKCFPLPVLHARELNKCHFSCAESTFVACGGAISPATTVMDFMPVEEQMFRSIIFCHWRLQMKLQDDGSPVLIFTRTKDTHMAHMIVQHFLHYHLPASRFYNGSISRTKNASMFWSRA</sequence>
<protein>
    <submittedName>
        <fullName evidence="1">Uncharacterized protein</fullName>
    </submittedName>
</protein>